<feature type="compositionally biased region" description="Basic and acidic residues" evidence="1">
    <location>
        <begin position="8"/>
        <end position="25"/>
    </location>
</feature>
<proteinExistence type="predicted"/>
<feature type="compositionally biased region" description="Basic and acidic residues" evidence="1">
    <location>
        <begin position="235"/>
        <end position="249"/>
    </location>
</feature>
<dbReference type="GO" id="GO:0004519">
    <property type="term" value="F:endonuclease activity"/>
    <property type="evidence" value="ECO:0007669"/>
    <property type="project" value="InterPro"/>
</dbReference>
<dbReference type="InterPro" id="IPR002711">
    <property type="entry name" value="HNH"/>
</dbReference>
<evidence type="ECO:0000259" key="2">
    <source>
        <dbReference type="Pfam" id="PF01844"/>
    </source>
</evidence>
<feature type="region of interest" description="Disordered" evidence="1">
    <location>
        <begin position="1"/>
        <end position="25"/>
    </location>
</feature>
<dbReference type="AlphaFoldDB" id="A0A0F9TLL3"/>
<dbReference type="GO" id="GO:0008270">
    <property type="term" value="F:zinc ion binding"/>
    <property type="evidence" value="ECO:0007669"/>
    <property type="project" value="InterPro"/>
</dbReference>
<name>A0A0F9TLL3_9ZZZZ</name>
<feature type="compositionally biased region" description="Basic and acidic residues" evidence="1">
    <location>
        <begin position="122"/>
        <end position="137"/>
    </location>
</feature>
<accession>A0A0F9TLL3</accession>
<feature type="compositionally biased region" description="Basic and acidic residues" evidence="1">
    <location>
        <begin position="218"/>
        <end position="228"/>
    </location>
</feature>
<reference evidence="3" key="1">
    <citation type="journal article" date="2015" name="Nature">
        <title>Complex archaea that bridge the gap between prokaryotes and eukaryotes.</title>
        <authorList>
            <person name="Spang A."/>
            <person name="Saw J.H."/>
            <person name="Jorgensen S.L."/>
            <person name="Zaremba-Niedzwiedzka K."/>
            <person name="Martijn J."/>
            <person name="Lind A.E."/>
            <person name="van Eijk R."/>
            <person name="Schleper C."/>
            <person name="Guy L."/>
            <person name="Ettema T.J."/>
        </authorList>
    </citation>
    <scope>NUCLEOTIDE SEQUENCE</scope>
</reference>
<dbReference type="Gene3D" id="1.10.30.50">
    <property type="match status" value="1"/>
</dbReference>
<evidence type="ECO:0000313" key="3">
    <source>
        <dbReference type="EMBL" id="KKN42313.1"/>
    </source>
</evidence>
<dbReference type="Pfam" id="PF01844">
    <property type="entry name" value="HNH"/>
    <property type="match status" value="1"/>
</dbReference>
<evidence type="ECO:0000256" key="1">
    <source>
        <dbReference type="SAM" id="MobiDB-lite"/>
    </source>
</evidence>
<organism evidence="3">
    <name type="scientific">marine sediment metagenome</name>
    <dbReference type="NCBI Taxonomy" id="412755"/>
    <lineage>
        <taxon>unclassified sequences</taxon>
        <taxon>metagenomes</taxon>
        <taxon>ecological metagenomes</taxon>
    </lineage>
</organism>
<feature type="region of interest" description="Disordered" evidence="1">
    <location>
        <begin position="119"/>
        <end position="148"/>
    </location>
</feature>
<feature type="domain" description="HNH" evidence="2">
    <location>
        <begin position="166"/>
        <end position="221"/>
    </location>
</feature>
<feature type="region of interest" description="Disordered" evidence="1">
    <location>
        <begin position="212"/>
        <end position="268"/>
    </location>
</feature>
<gene>
    <name evidence="3" type="ORF">LCGC14_0714670</name>
</gene>
<dbReference type="EMBL" id="LAZR01001590">
    <property type="protein sequence ID" value="KKN42313.1"/>
    <property type="molecule type" value="Genomic_DNA"/>
</dbReference>
<comment type="caution">
    <text evidence="3">The sequence shown here is derived from an EMBL/GenBank/DDBJ whole genome shotgun (WGS) entry which is preliminary data.</text>
</comment>
<dbReference type="GO" id="GO:0003676">
    <property type="term" value="F:nucleic acid binding"/>
    <property type="evidence" value="ECO:0007669"/>
    <property type="project" value="InterPro"/>
</dbReference>
<sequence>MATTMNPEKARQQKRDWREKNRETVTECNRKYREANRAILRARARKYREENLDKVRAANRKWFEENPDKAKQCYRNYYRANQEAATEYQRNRRAANPQLAHARDRNYYEKNAAVISKRARKWRDEHPEESRAKDARGRHARRARERGVESERLNPLAVFVSDDYICQRCGLNVHQYKGPGWYRDRATIDHIIALANTNRGGDNTSNNRQTMCSMCNSEKGHGDDDPTRRPSAARAVRDKAARDRGELSRDIQMSDEAQAKRIRGRYRI</sequence>
<protein>
    <recommendedName>
        <fullName evidence="2">HNH domain-containing protein</fullName>
    </recommendedName>
</protein>